<reference evidence="8 9" key="1">
    <citation type="journal article" date="2024" name="J Genomics">
        <title>Draft genome sequencing and assembly of Favolaschia claudopus CIRM-BRFM 2984 isolated from oak limbs.</title>
        <authorList>
            <person name="Navarro D."/>
            <person name="Drula E."/>
            <person name="Chaduli D."/>
            <person name="Cazenave R."/>
            <person name="Ahrendt S."/>
            <person name="Wang J."/>
            <person name="Lipzen A."/>
            <person name="Daum C."/>
            <person name="Barry K."/>
            <person name="Grigoriev I.V."/>
            <person name="Favel A."/>
            <person name="Rosso M.N."/>
            <person name="Martin F."/>
        </authorList>
    </citation>
    <scope>NUCLEOTIDE SEQUENCE [LARGE SCALE GENOMIC DNA]</scope>
    <source>
        <strain evidence="8 9">CIRM-BRFM 2984</strain>
    </source>
</reference>
<dbReference type="SMART" id="SM00724">
    <property type="entry name" value="TLC"/>
    <property type="match status" value="1"/>
</dbReference>
<dbReference type="PANTHER" id="PTHR13439">
    <property type="entry name" value="CT120 PROTEIN"/>
    <property type="match status" value="1"/>
</dbReference>
<gene>
    <name evidence="8" type="ORF">R3P38DRAFT_2831702</name>
</gene>
<proteinExistence type="predicted"/>
<dbReference type="GO" id="GO:0016020">
    <property type="term" value="C:membrane"/>
    <property type="evidence" value="ECO:0007669"/>
    <property type="project" value="UniProtKB-SubCell"/>
</dbReference>
<feature type="domain" description="TLC" evidence="7">
    <location>
        <begin position="55"/>
        <end position="250"/>
    </location>
</feature>
<evidence type="ECO:0000256" key="6">
    <source>
        <dbReference type="SAM" id="Phobius"/>
    </source>
</evidence>
<dbReference type="EMBL" id="JAWWNJ010000002">
    <property type="protein sequence ID" value="KAK7061813.1"/>
    <property type="molecule type" value="Genomic_DNA"/>
</dbReference>
<keyword evidence="2 5" id="KW-0812">Transmembrane</keyword>
<evidence type="ECO:0000256" key="4">
    <source>
        <dbReference type="ARBA" id="ARBA00023136"/>
    </source>
</evidence>
<evidence type="ECO:0000313" key="8">
    <source>
        <dbReference type="EMBL" id="KAK7061813.1"/>
    </source>
</evidence>
<dbReference type="Proteomes" id="UP001362999">
    <property type="component" value="Unassembled WGS sequence"/>
</dbReference>
<evidence type="ECO:0000256" key="5">
    <source>
        <dbReference type="PROSITE-ProRule" id="PRU00205"/>
    </source>
</evidence>
<keyword evidence="4 5" id="KW-0472">Membrane</keyword>
<feature type="transmembrane region" description="Helical" evidence="6">
    <location>
        <begin position="60"/>
        <end position="78"/>
    </location>
</feature>
<sequence length="268" mass="30766">MDPIYHQLDRHLPKLRPHLPTFVASLVLFTAIHLVLVPLFARYLFYAQWKGMGKRKRNNWAIHIVSQVHALVVLPLALRCLALPELNEDRVYGWHERSGTVQAVAAAYFLWDFLDAVFNFEDIGFVLHGLACFVIYFESFQPFLAYYASRCLLWEASTIFLNIHWALDKMNLTGGILQAFNGVCLILAFFFVRIVYGGYTSYQFYISLYENRANISTTALVSISVGNVLLQGLNWFWLGKMVSALRKRFTPFTPKTNGVNGHKTTKTE</sequence>
<dbReference type="PANTHER" id="PTHR13439:SF0">
    <property type="entry name" value="TOPOISOMERASE I DAMAGE AFFECTED PROTEIN 4"/>
    <property type="match status" value="1"/>
</dbReference>
<dbReference type="InterPro" id="IPR006634">
    <property type="entry name" value="TLC-dom"/>
</dbReference>
<dbReference type="GO" id="GO:0005783">
    <property type="term" value="C:endoplasmic reticulum"/>
    <property type="evidence" value="ECO:0007669"/>
    <property type="project" value="TreeGrafter"/>
</dbReference>
<accession>A0AAW0EE56</accession>
<comment type="caution">
    <text evidence="8">The sequence shown here is derived from an EMBL/GenBank/DDBJ whole genome shotgun (WGS) entry which is preliminary data.</text>
</comment>
<name>A0AAW0EE56_9AGAR</name>
<evidence type="ECO:0000256" key="2">
    <source>
        <dbReference type="ARBA" id="ARBA00022692"/>
    </source>
</evidence>
<dbReference type="GO" id="GO:0055088">
    <property type="term" value="P:lipid homeostasis"/>
    <property type="evidence" value="ECO:0007669"/>
    <property type="project" value="TreeGrafter"/>
</dbReference>
<keyword evidence="9" id="KW-1185">Reference proteome</keyword>
<evidence type="ECO:0000259" key="7">
    <source>
        <dbReference type="PROSITE" id="PS50922"/>
    </source>
</evidence>
<dbReference type="AlphaFoldDB" id="A0AAW0EE56"/>
<evidence type="ECO:0000256" key="3">
    <source>
        <dbReference type="ARBA" id="ARBA00022989"/>
    </source>
</evidence>
<keyword evidence="3 6" id="KW-1133">Transmembrane helix</keyword>
<protein>
    <submittedName>
        <fullName evidence="8">TLC domain-containing protein</fullName>
    </submittedName>
</protein>
<feature type="transmembrane region" description="Helical" evidence="6">
    <location>
        <begin position="179"/>
        <end position="199"/>
    </location>
</feature>
<evidence type="ECO:0000313" key="9">
    <source>
        <dbReference type="Proteomes" id="UP001362999"/>
    </source>
</evidence>
<feature type="transmembrane region" description="Helical" evidence="6">
    <location>
        <begin position="20"/>
        <end position="40"/>
    </location>
</feature>
<comment type="subcellular location">
    <subcellularLocation>
        <location evidence="1">Membrane</location>
        <topology evidence="1">Multi-pass membrane protein</topology>
    </subcellularLocation>
</comment>
<dbReference type="PROSITE" id="PS50922">
    <property type="entry name" value="TLC"/>
    <property type="match status" value="1"/>
</dbReference>
<organism evidence="8 9">
    <name type="scientific">Favolaschia claudopus</name>
    <dbReference type="NCBI Taxonomy" id="2862362"/>
    <lineage>
        <taxon>Eukaryota</taxon>
        <taxon>Fungi</taxon>
        <taxon>Dikarya</taxon>
        <taxon>Basidiomycota</taxon>
        <taxon>Agaricomycotina</taxon>
        <taxon>Agaricomycetes</taxon>
        <taxon>Agaricomycetidae</taxon>
        <taxon>Agaricales</taxon>
        <taxon>Marasmiineae</taxon>
        <taxon>Mycenaceae</taxon>
        <taxon>Favolaschia</taxon>
    </lineage>
</organism>
<dbReference type="InterPro" id="IPR050846">
    <property type="entry name" value="TLCD"/>
</dbReference>
<dbReference type="Pfam" id="PF03798">
    <property type="entry name" value="TRAM_LAG1_CLN8"/>
    <property type="match status" value="1"/>
</dbReference>
<feature type="transmembrane region" description="Helical" evidence="6">
    <location>
        <begin position="219"/>
        <end position="238"/>
    </location>
</feature>
<evidence type="ECO:0000256" key="1">
    <source>
        <dbReference type="ARBA" id="ARBA00004141"/>
    </source>
</evidence>